<dbReference type="AlphaFoldDB" id="A0A5C6NKW8"/>
<evidence type="ECO:0000313" key="2">
    <source>
        <dbReference type="Proteomes" id="UP000324091"/>
    </source>
</evidence>
<evidence type="ECO:0008006" key="3">
    <source>
        <dbReference type="Google" id="ProtNLM"/>
    </source>
</evidence>
<comment type="caution">
    <text evidence="1">The sequence shown here is derived from an EMBL/GenBank/DDBJ whole genome shotgun (WGS) entry which is preliminary data.</text>
</comment>
<evidence type="ECO:0000313" key="1">
    <source>
        <dbReference type="EMBL" id="TWW67378.1"/>
    </source>
</evidence>
<organism evidence="1 2">
    <name type="scientific">Takifugu flavidus</name>
    <name type="common">sansaifugu</name>
    <dbReference type="NCBI Taxonomy" id="433684"/>
    <lineage>
        <taxon>Eukaryota</taxon>
        <taxon>Metazoa</taxon>
        <taxon>Chordata</taxon>
        <taxon>Craniata</taxon>
        <taxon>Vertebrata</taxon>
        <taxon>Euteleostomi</taxon>
        <taxon>Actinopterygii</taxon>
        <taxon>Neopterygii</taxon>
        <taxon>Teleostei</taxon>
        <taxon>Neoteleostei</taxon>
        <taxon>Acanthomorphata</taxon>
        <taxon>Eupercaria</taxon>
        <taxon>Tetraodontiformes</taxon>
        <taxon>Tetradontoidea</taxon>
        <taxon>Tetraodontidae</taxon>
        <taxon>Takifugu</taxon>
    </lineage>
</organism>
<gene>
    <name evidence="1" type="ORF">D4764_02G0004190</name>
</gene>
<protein>
    <recommendedName>
        <fullName evidence="3">Reverse transcriptase domain-containing protein</fullName>
    </recommendedName>
</protein>
<accession>A0A5C6NKW8</accession>
<keyword evidence="2" id="KW-1185">Reference proteome</keyword>
<sequence length="159" mass="18129">MEVPQDQLSRDDNRVWYVPHHGVYHPKKKKIRVVFDCNATFQDVVSGQLLQGPDLTNALIGALMRFREEPIAMMVDIESMFYQVRVPGTDADLLRFLWWPDEEEAVALVKSLRDLCAEGGFSLTKWVSNSRRVLSSIPAELRATELKDLDLAQDALPTE</sequence>
<dbReference type="Proteomes" id="UP000324091">
    <property type="component" value="Chromosome 2"/>
</dbReference>
<dbReference type="EMBL" id="RHFK02000012">
    <property type="protein sequence ID" value="TWW67378.1"/>
    <property type="molecule type" value="Genomic_DNA"/>
</dbReference>
<dbReference type="PANTHER" id="PTHR47331:SF3">
    <property type="match status" value="1"/>
</dbReference>
<dbReference type="PANTHER" id="PTHR47331">
    <property type="entry name" value="PHD-TYPE DOMAIN-CONTAINING PROTEIN"/>
    <property type="match status" value="1"/>
</dbReference>
<reference evidence="1 2" key="1">
    <citation type="submission" date="2019-04" db="EMBL/GenBank/DDBJ databases">
        <title>Chromosome genome assembly for Takifugu flavidus.</title>
        <authorList>
            <person name="Xiao S."/>
        </authorList>
    </citation>
    <scope>NUCLEOTIDE SEQUENCE [LARGE SCALE GENOMIC DNA]</scope>
    <source>
        <strain evidence="1">HTHZ2018</strain>
        <tissue evidence="1">Muscle</tissue>
    </source>
</reference>
<name>A0A5C6NKW8_9TELE</name>
<proteinExistence type="predicted"/>